<reference evidence="1 2" key="1">
    <citation type="submission" date="2020-07" db="EMBL/GenBank/DDBJ databases">
        <authorList>
            <person name="Partida-Martinez L."/>
            <person name="Huntemann M."/>
            <person name="Clum A."/>
            <person name="Wang J."/>
            <person name="Palaniappan K."/>
            <person name="Ritter S."/>
            <person name="Chen I.-M."/>
            <person name="Stamatis D."/>
            <person name="Reddy T."/>
            <person name="O'Malley R."/>
            <person name="Daum C."/>
            <person name="Shapiro N."/>
            <person name="Ivanova N."/>
            <person name="Kyrpides N."/>
            <person name="Woyke T."/>
        </authorList>
    </citation>
    <scope>NUCLEOTIDE SEQUENCE [LARGE SCALE GENOMIC DNA]</scope>
    <source>
        <strain evidence="1 2">AT2.17</strain>
    </source>
</reference>
<organism evidence="1 2">
    <name type="scientific">Nocardioides cavernae</name>
    <dbReference type="NCBI Taxonomy" id="1921566"/>
    <lineage>
        <taxon>Bacteria</taxon>
        <taxon>Bacillati</taxon>
        <taxon>Actinomycetota</taxon>
        <taxon>Actinomycetes</taxon>
        <taxon>Propionibacteriales</taxon>
        <taxon>Nocardioidaceae</taxon>
        <taxon>Nocardioides</taxon>
    </lineage>
</organism>
<keyword evidence="2" id="KW-1185">Reference proteome</keyword>
<reference evidence="1 2" key="2">
    <citation type="submission" date="2020-08" db="EMBL/GenBank/DDBJ databases">
        <title>The Agave Microbiome: Exploring the role of microbial communities in plant adaptations to desert environments.</title>
        <authorList>
            <person name="Partida-Martinez L.P."/>
        </authorList>
    </citation>
    <scope>NUCLEOTIDE SEQUENCE [LARGE SCALE GENOMIC DNA]</scope>
    <source>
        <strain evidence="1 2">AT2.17</strain>
    </source>
</reference>
<gene>
    <name evidence="1" type="ORF">F4692_001066</name>
</gene>
<dbReference type="EMBL" id="JACCBW010000001">
    <property type="protein sequence ID" value="NYE35962.1"/>
    <property type="molecule type" value="Genomic_DNA"/>
</dbReference>
<dbReference type="RefSeq" id="WP_179618557.1">
    <property type="nucleotide sequence ID" value="NZ_JACCBW010000001.1"/>
</dbReference>
<sequence>MEPAADTFRTVFDAEFDRCVTIALGAAEWQDEAFDAVAVAMVEVAVAIGAGEPSPWDGLGSRCAELATERRATRPGSRFLDQHLEPSQDVVRRPLGALSDALEDLDLDPGDTFVTPPVAAGLTLGLREAIATLTGGDAADADGPRRWWSRRR</sequence>
<name>A0A7Y9H0X9_9ACTN</name>
<dbReference type="AlphaFoldDB" id="A0A7Y9H0X9"/>
<protein>
    <submittedName>
        <fullName evidence="1">Uncharacterized protein</fullName>
    </submittedName>
</protein>
<evidence type="ECO:0000313" key="2">
    <source>
        <dbReference type="Proteomes" id="UP000549911"/>
    </source>
</evidence>
<proteinExistence type="predicted"/>
<dbReference type="Proteomes" id="UP000549911">
    <property type="component" value="Unassembled WGS sequence"/>
</dbReference>
<evidence type="ECO:0000313" key="1">
    <source>
        <dbReference type="EMBL" id="NYE35962.1"/>
    </source>
</evidence>
<accession>A0A7Y9H0X9</accession>
<comment type="caution">
    <text evidence="1">The sequence shown here is derived from an EMBL/GenBank/DDBJ whole genome shotgun (WGS) entry which is preliminary data.</text>
</comment>